<sequence length="62" mass="6676">MIDPSDARKISTSEGQSYGLFFALAANDRAGFDKLLTWTPEQPGGRRSETTFAGLAVGQKGR</sequence>
<gene>
    <name evidence="9" type="primary">bcsZ_1</name>
    <name evidence="9" type="ORF">NCTC204_02291</name>
</gene>
<dbReference type="AlphaFoldDB" id="A0A378A0K8"/>
<reference evidence="9 10" key="1">
    <citation type="submission" date="2018-06" db="EMBL/GenBank/DDBJ databases">
        <authorList>
            <consortium name="Pathogen Informatics"/>
            <person name="Doyle S."/>
        </authorList>
    </citation>
    <scope>NUCLEOTIDE SEQUENCE [LARGE SCALE GENOMIC DNA]</scope>
    <source>
        <strain evidence="9 10">NCTC204</strain>
    </source>
</reference>
<dbReference type="InterPro" id="IPR008928">
    <property type="entry name" value="6-hairpin_glycosidase_sf"/>
</dbReference>
<dbReference type="GO" id="GO:0008810">
    <property type="term" value="F:cellulase activity"/>
    <property type="evidence" value="ECO:0007669"/>
    <property type="project" value="UniProtKB-EC"/>
</dbReference>
<comment type="similarity">
    <text evidence="2">Belongs to the glycosyl hydrolase 8 (cellulase D) family.</text>
</comment>
<dbReference type="Proteomes" id="UP000255192">
    <property type="component" value="Unassembled WGS sequence"/>
</dbReference>
<organism evidence="9 10">
    <name type="scientific">Klebsiella pneumoniae</name>
    <dbReference type="NCBI Taxonomy" id="573"/>
    <lineage>
        <taxon>Bacteria</taxon>
        <taxon>Pseudomonadati</taxon>
        <taxon>Pseudomonadota</taxon>
        <taxon>Gammaproteobacteria</taxon>
        <taxon>Enterobacterales</taxon>
        <taxon>Enterobacteriaceae</taxon>
        <taxon>Klebsiella/Raoultella group</taxon>
        <taxon>Klebsiella</taxon>
        <taxon>Klebsiella pneumoniae complex</taxon>
    </lineage>
</organism>
<dbReference type="SUPFAM" id="SSF48208">
    <property type="entry name" value="Six-hairpin glycosidases"/>
    <property type="match status" value="1"/>
</dbReference>
<accession>A0A378A0K8</accession>
<evidence type="ECO:0000256" key="7">
    <source>
        <dbReference type="ARBA" id="ARBA00023326"/>
    </source>
</evidence>
<keyword evidence="7" id="KW-0624">Polysaccharide degradation</keyword>
<evidence type="ECO:0000256" key="3">
    <source>
        <dbReference type="ARBA" id="ARBA00012601"/>
    </source>
</evidence>
<dbReference type="GO" id="GO:0030245">
    <property type="term" value="P:cellulose catabolic process"/>
    <property type="evidence" value="ECO:0007669"/>
    <property type="project" value="UniProtKB-KW"/>
</dbReference>
<keyword evidence="6 9" id="KW-0326">Glycosidase</keyword>
<dbReference type="Gene3D" id="1.50.10.10">
    <property type="match status" value="1"/>
</dbReference>
<dbReference type="Pfam" id="PF01270">
    <property type="entry name" value="Glyco_hydro_8"/>
    <property type="match status" value="1"/>
</dbReference>
<dbReference type="InterPro" id="IPR002037">
    <property type="entry name" value="Glyco_hydro_8"/>
</dbReference>
<dbReference type="EC" id="3.2.1.4" evidence="3"/>
<protein>
    <recommendedName>
        <fullName evidence="3">cellulase</fullName>
        <ecNumber evidence="3">3.2.1.4</ecNumber>
    </recommendedName>
</protein>
<feature type="region of interest" description="Disordered" evidence="8">
    <location>
        <begin position="38"/>
        <end position="62"/>
    </location>
</feature>
<evidence type="ECO:0000256" key="2">
    <source>
        <dbReference type="ARBA" id="ARBA00009209"/>
    </source>
</evidence>
<evidence type="ECO:0000256" key="6">
    <source>
        <dbReference type="ARBA" id="ARBA00023295"/>
    </source>
</evidence>
<evidence type="ECO:0000256" key="8">
    <source>
        <dbReference type="SAM" id="MobiDB-lite"/>
    </source>
</evidence>
<evidence type="ECO:0000256" key="4">
    <source>
        <dbReference type="ARBA" id="ARBA00022801"/>
    </source>
</evidence>
<evidence type="ECO:0000256" key="1">
    <source>
        <dbReference type="ARBA" id="ARBA00000966"/>
    </source>
</evidence>
<name>A0A378A0K8_KLEPN</name>
<comment type="catalytic activity">
    <reaction evidence="1">
        <text>Endohydrolysis of (1-&gt;4)-beta-D-glucosidic linkages in cellulose, lichenin and cereal beta-D-glucans.</text>
        <dbReference type="EC" id="3.2.1.4"/>
    </reaction>
</comment>
<keyword evidence="7" id="KW-0119">Carbohydrate metabolism</keyword>
<keyword evidence="4 9" id="KW-0378">Hydrolase</keyword>
<dbReference type="EMBL" id="UGMD01000002">
    <property type="protein sequence ID" value="STU90767.1"/>
    <property type="molecule type" value="Genomic_DNA"/>
</dbReference>
<evidence type="ECO:0000256" key="5">
    <source>
        <dbReference type="ARBA" id="ARBA00023001"/>
    </source>
</evidence>
<dbReference type="InterPro" id="IPR012341">
    <property type="entry name" value="6hp_glycosidase-like_sf"/>
</dbReference>
<proteinExistence type="inferred from homology"/>
<keyword evidence="5" id="KW-0136">Cellulose degradation</keyword>
<evidence type="ECO:0000313" key="9">
    <source>
        <dbReference type="EMBL" id="STU90767.1"/>
    </source>
</evidence>
<evidence type="ECO:0000313" key="10">
    <source>
        <dbReference type="Proteomes" id="UP000255192"/>
    </source>
</evidence>